<dbReference type="OrthoDB" id="9758243at2"/>
<dbReference type="Proteomes" id="UP000247792">
    <property type="component" value="Unassembled WGS sequence"/>
</dbReference>
<reference evidence="2 3" key="1">
    <citation type="submission" date="2018-05" db="EMBL/GenBank/DDBJ databases">
        <title>Genomic Encyclopedia of Type Strains, Phase IV (KMG-IV): sequencing the most valuable type-strain genomes for metagenomic binning, comparative biology and taxonomic classification.</title>
        <authorList>
            <person name="Goeker M."/>
        </authorList>
    </citation>
    <scope>NUCLEOTIDE SEQUENCE [LARGE SCALE GENOMIC DNA]</scope>
    <source>
        <strain evidence="2 3">DSM 19792</strain>
    </source>
</reference>
<dbReference type="InterPro" id="IPR040980">
    <property type="entry name" value="SWI2_SNF2"/>
</dbReference>
<organism evidence="2 3">
    <name type="scientific">Undibacterium pigrum</name>
    <dbReference type="NCBI Taxonomy" id="401470"/>
    <lineage>
        <taxon>Bacteria</taxon>
        <taxon>Pseudomonadati</taxon>
        <taxon>Pseudomonadota</taxon>
        <taxon>Betaproteobacteria</taxon>
        <taxon>Burkholderiales</taxon>
        <taxon>Oxalobacteraceae</taxon>
        <taxon>Undibacterium</taxon>
    </lineage>
</organism>
<dbReference type="InterPro" id="IPR055180">
    <property type="entry name" value="HsdR_RecA-like_helicase_dom_2"/>
</dbReference>
<accession>A0A318IV37</accession>
<sequence>MSKANELTFQNDMIRQLVANGWLLGKAEHYNRELALYPEDVLGFVKDTQDEQWQKFCALYSVQPEQKFLERLAQQLNKADPNAANKEMRTFGTLGVLRHELKDRGTRFSLCQFAPEHDLNPDTLARYKQNRLRVVPELVYSPWVKDVDGTPLDSRLRGNDDATGTDEASSVKAKAWRIDLVLFVNGIPVATLELKSEFKQAVHNAMRQYRTTRLPVDPVAKKPEPLLTFKRGALVHFAVSQYEVYMTTRLEGEDTFFLPFNKGTHDGGAGNDVPEDVTQYATDYLWNEVLLPDNLLKILGRYVHLQIEEKEDWEGRKYKKESLIFPRYHQWDVVNKLLDAARTEGPGHKYLIQHSAGSGKSNSIAWVAHQLSSLYDERGNKQFHSVIVVTDRTVLDAQLQDTIAQFEHTDGVVGRINNQEGDGSKSEKLAKALESSQPIIIVTIQTFPFVLQAIENSVSLKERNYVVIADEAHSSQTGSTARKLKEVLMVDGSNSDEDEITSDDIIDAAVASRRASKNLSYLAFTATPKTKTLELFGRRPRPEEQASKTNKPAAFHVYSMRQAIEEGFILDVLQNYTNYKVAYNLAMRINDADQQVESKKATVRLNQWVRLHDHNISQKVMIIVEHFKTHVMGLLGGQAKAMVVTSSRKEAVRYKKSFDAYIAKKSESEPDYQKIRAMVAFSGEVEFNDKDPNIEALLDQKFTESNMNTALKGRDMRKAFDTDDYQLMIVANKFQTGFDQPKLCAMYVDKKLGGVECVQTLSRLNRTYPGKKETGTFVLDFFNEPEDILSSFQPYFQVAELADVSNPNLIFDLFDKLRTADIFTWAEVEQFCKAFFVQSKSNAAIANICKPAVERWQKRYKHAVEAYKQAKEMFERTKKFNDAVLIANAENSLKDCKKARDALEIFKKDLGTFVRFYEFMSQIVDYDDKDLEKLSLYARNLRPMLRETIIDEDDIDLSTISLSHYRVSKIRQQHLMLKEDQEEYQLMPGEGAGTARAKDKKTEFLSQIVHRLNELFITDQLSDQDMVNYAYTISDKVRENSIVMQQIANNSAEQAMLGDFSKAVDDAILDSSEVHQIQMMQLLSDPKRNAGFAKVIFDLLTRPAP</sequence>
<dbReference type="GO" id="GO:0005524">
    <property type="term" value="F:ATP binding"/>
    <property type="evidence" value="ECO:0007669"/>
    <property type="project" value="UniProtKB-KW"/>
</dbReference>
<feature type="domain" description="Helicase ATP-binding" evidence="1">
    <location>
        <begin position="341"/>
        <end position="546"/>
    </location>
</feature>
<dbReference type="InterPro" id="IPR027417">
    <property type="entry name" value="P-loop_NTPase"/>
</dbReference>
<keyword evidence="3" id="KW-1185">Reference proteome</keyword>
<dbReference type="SMART" id="SM00487">
    <property type="entry name" value="DEXDc"/>
    <property type="match status" value="1"/>
</dbReference>
<dbReference type="AlphaFoldDB" id="A0A318IV37"/>
<dbReference type="GO" id="GO:0009035">
    <property type="term" value="F:type I site-specific deoxyribonuclease activity"/>
    <property type="evidence" value="ECO:0007669"/>
    <property type="project" value="UniProtKB-EC"/>
</dbReference>
<evidence type="ECO:0000313" key="2">
    <source>
        <dbReference type="EMBL" id="PXX40036.1"/>
    </source>
</evidence>
<proteinExistence type="predicted"/>
<dbReference type="Pfam" id="PF04313">
    <property type="entry name" value="HSDR_N"/>
    <property type="match status" value="1"/>
</dbReference>
<dbReference type="PROSITE" id="PS51192">
    <property type="entry name" value="HELICASE_ATP_BIND_1"/>
    <property type="match status" value="1"/>
</dbReference>
<protein>
    <submittedName>
        <fullName evidence="2">Type I restriction enzyme R subunit</fullName>
    </submittedName>
</protein>
<dbReference type="Gene3D" id="3.40.50.300">
    <property type="entry name" value="P-loop containing nucleotide triphosphate hydrolases"/>
    <property type="match status" value="2"/>
</dbReference>
<dbReference type="InterPro" id="IPR014001">
    <property type="entry name" value="Helicase_ATP-bd"/>
</dbReference>
<dbReference type="RefSeq" id="WP_110257269.1">
    <property type="nucleotide sequence ID" value="NZ_QJKB01000009.1"/>
</dbReference>
<evidence type="ECO:0000259" key="1">
    <source>
        <dbReference type="PROSITE" id="PS51192"/>
    </source>
</evidence>
<dbReference type="PANTHER" id="PTHR42927">
    <property type="entry name" value="HELICASE SUPERFAMILY 1 AND 2 DOMAIN-CONTAINING PROTEIN"/>
    <property type="match status" value="1"/>
</dbReference>
<dbReference type="GO" id="GO:0003677">
    <property type="term" value="F:DNA binding"/>
    <property type="evidence" value="ECO:0007669"/>
    <property type="project" value="UniProtKB-KW"/>
</dbReference>
<dbReference type="SUPFAM" id="SSF52540">
    <property type="entry name" value="P-loop containing nucleoside triphosphate hydrolases"/>
    <property type="match status" value="1"/>
</dbReference>
<dbReference type="PANTHER" id="PTHR42927:SF1">
    <property type="entry name" value="HELICASE SUPERFAMILY 1 AND 2 DOMAIN-CONTAINING PROTEIN"/>
    <property type="match status" value="1"/>
</dbReference>
<dbReference type="GO" id="GO:0009307">
    <property type="term" value="P:DNA restriction-modification system"/>
    <property type="evidence" value="ECO:0007669"/>
    <property type="project" value="UniProtKB-KW"/>
</dbReference>
<dbReference type="EMBL" id="QJKB01000009">
    <property type="protein sequence ID" value="PXX40036.1"/>
    <property type="molecule type" value="Genomic_DNA"/>
</dbReference>
<evidence type="ECO:0000313" key="3">
    <source>
        <dbReference type="Proteomes" id="UP000247792"/>
    </source>
</evidence>
<dbReference type="InterPro" id="IPR007409">
    <property type="entry name" value="Restrct_endonuc_type1_HsdR_N"/>
</dbReference>
<dbReference type="Pfam" id="PF22679">
    <property type="entry name" value="T1R_D3-like"/>
    <property type="match status" value="1"/>
</dbReference>
<name>A0A318IV37_9BURK</name>
<gene>
    <name evidence="2" type="ORF">DFR42_109149</name>
</gene>
<comment type="caution">
    <text evidence="2">The sequence shown here is derived from an EMBL/GenBank/DDBJ whole genome shotgun (WGS) entry which is preliminary data.</text>
</comment>
<dbReference type="Pfam" id="PF18766">
    <property type="entry name" value="SWI2_SNF2"/>
    <property type="match status" value="1"/>
</dbReference>
<dbReference type="Gene3D" id="3.90.1570.50">
    <property type="match status" value="1"/>
</dbReference>